<accession>A0ABQ2Y5L1</accession>
<gene>
    <name evidence="3" type="ORF">GCM10010324_10470</name>
</gene>
<organism evidence="3 4">
    <name type="scientific">Streptomyces hiroshimensis</name>
    <dbReference type="NCBI Taxonomy" id="66424"/>
    <lineage>
        <taxon>Bacteria</taxon>
        <taxon>Bacillati</taxon>
        <taxon>Actinomycetota</taxon>
        <taxon>Actinomycetes</taxon>
        <taxon>Kitasatosporales</taxon>
        <taxon>Streptomycetaceae</taxon>
        <taxon>Streptomyces</taxon>
    </lineage>
</organism>
<evidence type="ECO:0000313" key="4">
    <source>
        <dbReference type="Proteomes" id="UP000659223"/>
    </source>
</evidence>
<dbReference type="PROSITE" id="PS51084">
    <property type="entry name" value="HIT_2"/>
    <property type="match status" value="1"/>
</dbReference>
<dbReference type="EMBL" id="BMUT01000001">
    <property type="protein sequence ID" value="GGX67124.1"/>
    <property type="molecule type" value="Genomic_DNA"/>
</dbReference>
<feature type="short sequence motif" description="Histidine triad motif" evidence="1">
    <location>
        <begin position="124"/>
        <end position="128"/>
    </location>
</feature>
<comment type="caution">
    <text evidence="3">The sequence shown here is derived from an EMBL/GenBank/DDBJ whole genome shotgun (WGS) entry which is preliminary data.</text>
</comment>
<sequence>MFDCLVGGLDGTVEVVEGDPGLGFTCEVDSGTAGEVVFLVGTPVTVVAETDAVLAFEHTRPSYPVHIVVVPKQHTPSLVDLGEGGEELLAEVMRTVREVAKQVEQEYGACSVTTNLGRYQESKHQHWHICYRGETDAEITAMHGAHEGKTP</sequence>
<proteinExistence type="predicted"/>
<dbReference type="PANTHER" id="PTHR23089">
    <property type="entry name" value="HISTIDINE TRIAD HIT PROTEIN"/>
    <property type="match status" value="1"/>
</dbReference>
<dbReference type="RefSeq" id="WP_229898749.1">
    <property type="nucleotide sequence ID" value="NZ_BMUT01000001.1"/>
</dbReference>
<dbReference type="Proteomes" id="UP000659223">
    <property type="component" value="Unassembled WGS sequence"/>
</dbReference>
<dbReference type="Pfam" id="PF01230">
    <property type="entry name" value="HIT"/>
    <property type="match status" value="1"/>
</dbReference>
<reference evidence="4" key="1">
    <citation type="journal article" date="2019" name="Int. J. Syst. Evol. Microbiol.">
        <title>The Global Catalogue of Microorganisms (GCM) 10K type strain sequencing project: providing services to taxonomists for standard genome sequencing and annotation.</title>
        <authorList>
            <consortium name="The Broad Institute Genomics Platform"/>
            <consortium name="The Broad Institute Genome Sequencing Center for Infectious Disease"/>
            <person name="Wu L."/>
            <person name="Ma J."/>
        </authorList>
    </citation>
    <scope>NUCLEOTIDE SEQUENCE [LARGE SCALE GENOMIC DNA]</scope>
    <source>
        <strain evidence="4">JCM 4586</strain>
    </source>
</reference>
<feature type="domain" description="HIT" evidence="2">
    <location>
        <begin position="33"/>
        <end position="139"/>
    </location>
</feature>
<evidence type="ECO:0000259" key="2">
    <source>
        <dbReference type="PROSITE" id="PS51084"/>
    </source>
</evidence>
<dbReference type="SUPFAM" id="SSF54197">
    <property type="entry name" value="HIT-like"/>
    <property type="match status" value="1"/>
</dbReference>
<dbReference type="InterPro" id="IPR001310">
    <property type="entry name" value="Histidine_triad_HIT"/>
</dbReference>
<keyword evidence="4" id="KW-1185">Reference proteome</keyword>
<dbReference type="InterPro" id="IPR036265">
    <property type="entry name" value="HIT-like_sf"/>
</dbReference>
<dbReference type="InterPro" id="IPR011146">
    <property type="entry name" value="HIT-like"/>
</dbReference>
<name>A0ABQ2Y5L1_9ACTN</name>
<evidence type="ECO:0000313" key="3">
    <source>
        <dbReference type="EMBL" id="GGX67124.1"/>
    </source>
</evidence>
<dbReference type="Gene3D" id="3.30.428.10">
    <property type="entry name" value="HIT-like"/>
    <property type="match status" value="1"/>
</dbReference>
<protein>
    <recommendedName>
        <fullName evidence="2">HIT domain-containing protein</fullName>
    </recommendedName>
</protein>
<evidence type="ECO:0000256" key="1">
    <source>
        <dbReference type="PROSITE-ProRule" id="PRU00464"/>
    </source>
</evidence>